<dbReference type="InterPro" id="IPR016181">
    <property type="entry name" value="Acyl_CoA_acyltransferase"/>
</dbReference>
<evidence type="ECO:0000259" key="1">
    <source>
        <dbReference type="PROSITE" id="PS51729"/>
    </source>
</evidence>
<gene>
    <name evidence="2" type="ORF">K7B09_03030</name>
</gene>
<dbReference type="PANTHER" id="PTHR31435:SF9">
    <property type="entry name" value="PROTEIN NATD1"/>
    <property type="match status" value="1"/>
</dbReference>
<accession>A0ABS7TBS5</accession>
<proteinExistence type="predicted"/>
<evidence type="ECO:0000313" key="3">
    <source>
        <dbReference type="Proteomes" id="UP001430290"/>
    </source>
</evidence>
<organism evidence="2 3">
    <name type="scientific">Thermomonas beijingensis</name>
    <dbReference type="NCBI Taxonomy" id="2872701"/>
    <lineage>
        <taxon>Bacteria</taxon>
        <taxon>Pseudomonadati</taxon>
        <taxon>Pseudomonadota</taxon>
        <taxon>Gammaproteobacteria</taxon>
        <taxon>Lysobacterales</taxon>
        <taxon>Lysobacteraceae</taxon>
        <taxon>Thermomonas</taxon>
    </lineage>
</organism>
<feature type="domain" description="N-acetyltransferase" evidence="1">
    <location>
        <begin position="5"/>
        <end position="90"/>
    </location>
</feature>
<sequence>MTAVTHDNAAHRFITQTDGHHAYVEYAMGDGRIVITHTIVPSEIGGRGIAAALVKAALEYARDHGLQVEPQCSYADVWMRRHPEFDGLRV</sequence>
<dbReference type="PANTHER" id="PTHR31435">
    <property type="entry name" value="PROTEIN NATD1"/>
    <property type="match status" value="1"/>
</dbReference>
<keyword evidence="3" id="KW-1185">Reference proteome</keyword>
<dbReference type="Pfam" id="PF14542">
    <property type="entry name" value="Acetyltransf_CG"/>
    <property type="match status" value="1"/>
</dbReference>
<dbReference type="Proteomes" id="UP001430290">
    <property type="component" value="Unassembled WGS sequence"/>
</dbReference>
<dbReference type="EMBL" id="JAIQDJ010000001">
    <property type="protein sequence ID" value="MBZ4185299.1"/>
    <property type="molecule type" value="Genomic_DNA"/>
</dbReference>
<dbReference type="CDD" id="cd04301">
    <property type="entry name" value="NAT_SF"/>
    <property type="match status" value="1"/>
</dbReference>
<dbReference type="InterPro" id="IPR045057">
    <property type="entry name" value="Gcn5-rel_NAT"/>
</dbReference>
<name>A0ABS7TBS5_9GAMM</name>
<dbReference type="SUPFAM" id="SSF55729">
    <property type="entry name" value="Acyl-CoA N-acyltransferases (Nat)"/>
    <property type="match status" value="1"/>
</dbReference>
<evidence type="ECO:0000313" key="2">
    <source>
        <dbReference type="EMBL" id="MBZ4185299.1"/>
    </source>
</evidence>
<dbReference type="Gene3D" id="3.40.630.30">
    <property type="match status" value="1"/>
</dbReference>
<reference evidence="2" key="1">
    <citation type="submission" date="2021-09" db="EMBL/GenBank/DDBJ databases">
        <authorList>
            <person name="Wu T."/>
            <person name="Guo S.Z."/>
        </authorList>
    </citation>
    <scope>NUCLEOTIDE SEQUENCE</scope>
    <source>
        <strain evidence="2">RSS-23</strain>
    </source>
</reference>
<dbReference type="PROSITE" id="PS51729">
    <property type="entry name" value="GNAT_YJDJ"/>
    <property type="match status" value="1"/>
</dbReference>
<protein>
    <submittedName>
        <fullName evidence="2">N-acetyltransferase</fullName>
    </submittedName>
</protein>
<comment type="caution">
    <text evidence="2">The sequence shown here is derived from an EMBL/GenBank/DDBJ whole genome shotgun (WGS) entry which is preliminary data.</text>
</comment>
<dbReference type="RefSeq" id="WP_223626637.1">
    <property type="nucleotide sequence ID" value="NZ_JAIQDJ010000001.1"/>
</dbReference>
<dbReference type="InterPro" id="IPR031165">
    <property type="entry name" value="GNAT_YJDJ"/>
</dbReference>